<dbReference type="InterPro" id="IPR001005">
    <property type="entry name" value="SANT/Myb"/>
</dbReference>
<feature type="domain" description="Myb-like" evidence="7">
    <location>
        <begin position="55"/>
        <end position="98"/>
    </location>
</feature>
<evidence type="ECO:0000313" key="10">
    <source>
        <dbReference type="EMBL" id="EEY62646.1"/>
    </source>
</evidence>
<organism evidence="10 11">
    <name type="scientific">Phytophthora infestans (strain T30-4)</name>
    <name type="common">Potato late blight agent</name>
    <dbReference type="NCBI Taxonomy" id="403677"/>
    <lineage>
        <taxon>Eukaryota</taxon>
        <taxon>Sar</taxon>
        <taxon>Stramenopiles</taxon>
        <taxon>Oomycota</taxon>
        <taxon>Peronosporomycetes</taxon>
        <taxon>Peronosporales</taxon>
        <taxon>Peronosporaceae</taxon>
        <taxon>Phytophthora</taxon>
    </lineage>
</organism>
<dbReference type="InterPro" id="IPR000253">
    <property type="entry name" value="FHA_dom"/>
</dbReference>
<dbReference type="Pfam" id="PF00249">
    <property type="entry name" value="Myb_DNA-binding"/>
    <property type="match status" value="2"/>
</dbReference>
<dbReference type="eggNOG" id="ENOG502SUFG">
    <property type="taxonomic scope" value="Eukaryota"/>
</dbReference>
<reference evidence="11" key="1">
    <citation type="journal article" date="2009" name="Nature">
        <title>Genome sequence and analysis of the Irish potato famine pathogen Phytophthora infestans.</title>
        <authorList>
            <consortium name="The Broad Institute Genome Sequencing Platform"/>
            <person name="Haas B.J."/>
            <person name="Kamoun S."/>
            <person name="Zody M.C."/>
            <person name="Jiang R.H."/>
            <person name="Handsaker R.E."/>
            <person name="Cano L.M."/>
            <person name="Grabherr M."/>
            <person name="Kodira C.D."/>
            <person name="Raffaele S."/>
            <person name="Torto-Alalibo T."/>
            <person name="Bozkurt T.O."/>
            <person name="Ah-Fong A.M."/>
            <person name="Alvarado L."/>
            <person name="Anderson V.L."/>
            <person name="Armstrong M.R."/>
            <person name="Avrova A."/>
            <person name="Baxter L."/>
            <person name="Beynon J."/>
            <person name="Boevink P.C."/>
            <person name="Bollmann S.R."/>
            <person name="Bos J.I."/>
            <person name="Bulone V."/>
            <person name="Cai G."/>
            <person name="Cakir C."/>
            <person name="Carrington J.C."/>
            <person name="Chawner M."/>
            <person name="Conti L."/>
            <person name="Costanzo S."/>
            <person name="Ewan R."/>
            <person name="Fahlgren N."/>
            <person name="Fischbach M.A."/>
            <person name="Fugelstad J."/>
            <person name="Gilroy E.M."/>
            <person name="Gnerre S."/>
            <person name="Green P.J."/>
            <person name="Grenville-Briggs L.J."/>
            <person name="Griffith J."/>
            <person name="Grunwald N.J."/>
            <person name="Horn K."/>
            <person name="Horner N.R."/>
            <person name="Hu C.H."/>
            <person name="Huitema E."/>
            <person name="Jeong D.H."/>
            <person name="Jones A.M."/>
            <person name="Jones J.D."/>
            <person name="Jones R.W."/>
            <person name="Karlsson E.K."/>
            <person name="Kunjeti S.G."/>
            <person name="Lamour K."/>
            <person name="Liu Z."/>
            <person name="Ma L."/>
            <person name="Maclean D."/>
            <person name="Chibucos M.C."/>
            <person name="McDonald H."/>
            <person name="McWalters J."/>
            <person name="Meijer H.J."/>
            <person name="Morgan W."/>
            <person name="Morris P.F."/>
            <person name="Munro C.A."/>
            <person name="O'Neill K."/>
            <person name="Ospina-Giraldo M."/>
            <person name="Pinzon A."/>
            <person name="Pritchard L."/>
            <person name="Ramsahoye B."/>
            <person name="Ren Q."/>
            <person name="Restrepo S."/>
            <person name="Roy S."/>
            <person name="Sadanandom A."/>
            <person name="Savidor A."/>
            <person name="Schornack S."/>
            <person name="Schwartz D.C."/>
            <person name="Schumann U.D."/>
            <person name="Schwessinger B."/>
            <person name="Seyer L."/>
            <person name="Sharpe T."/>
            <person name="Silvar C."/>
            <person name="Song J."/>
            <person name="Studholme D.J."/>
            <person name="Sykes S."/>
            <person name="Thines M."/>
            <person name="van de Vondervoort P.J."/>
            <person name="Phuntumart V."/>
            <person name="Wawra S."/>
            <person name="Weide R."/>
            <person name="Win J."/>
            <person name="Young C."/>
            <person name="Zhou S."/>
            <person name="Fry W."/>
            <person name="Meyers B.C."/>
            <person name="van West P."/>
            <person name="Ristaino J."/>
            <person name="Govers F."/>
            <person name="Birch P.R."/>
            <person name="Whisson S.C."/>
            <person name="Judelson H.S."/>
            <person name="Nusbaum C."/>
        </authorList>
    </citation>
    <scope>NUCLEOTIDE SEQUENCE [LARGE SCALE GENOMIC DNA]</scope>
    <source>
        <strain evidence="11">T30-4</strain>
    </source>
</reference>
<dbReference type="InterPro" id="IPR017884">
    <property type="entry name" value="SANT_dom"/>
</dbReference>
<evidence type="ECO:0000259" key="6">
    <source>
        <dbReference type="PROSITE" id="PS50006"/>
    </source>
</evidence>
<feature type="domain" description="FHA" evidence="6">
    <location>
        <begin position="272"/>
        <end position="328"/>
    </location>
</feature>
<dbReference type="InterPro" id="IPR017930">
    <property type="entry name" value="Myb_dom"/>
</dbReference>
<evidence type="ECO:0000313" key="11">
    <source>
        <dbReference type="Proteomes" id="UP000006643"/>
    </source>
</evidence>
<evidence type="ECO:0000259" key="9">
    <source>
        <dbReference type="PROSITE" id="PS51294"/>
    </source>
</evidence>
<dbReference type="PROSITE" id="PS50006">
    <property type="entry name" value="FHA_DOMAIN"/>
    <property type="match status" value="1"/>
</dbReference>
<evidence type="ECO:0000256" key="1">
    <source>
        <dbReference type="ARBA" id="ARBA00023015"/>
    </source>
</evidence>
<dbReference type="Gene3D" id="1.10.10.60">
    <property type="entry name" value="Homeodomain-like"/>
    <property type="match status" value="2"/>
</dbReference>
<sequence>MTISDVVQSGLFEGDSEDQQQLIRIPIRADESNGSKRRRRSRHQDLPSERSLLLWSTDEHDRFLEALELYPSGPWKIIADHVGTRTTRQTMTHAQKYRQKIERRKLKENRDSIESAESSSQDSSSHTREASMPEPMTTPVFDATEHTVLLEFLDNFHPSEIDHDEPLPYTQDGGFLLEVDDFESKYVFTKLVYDDPTFIFPDNSYLQFVASYYIRDVQSSLFGRRCTCDQAQDRPRAILYSTWDAEASPPFESLCALLIQVVLELMKISTLKTIGRTNNGANVSLQLKRPNTNVAHTSKKCHHTFKNPNTMTISSVVQNGFFQDGNQLIRIPPRSAEKVTAARRRARLTREKSKKRMNERSRLLWTTEEHERFLEALEMYPSGPWKIIANYVGTRSTRQAMTHAQKYRQKIERRKQKQLKLSSDASMTIDQLDALFPCSPTTVDNINFTIPTETSKPVERAVGSDATAEIDDVEHALTMEFLDEFQPLTIDCEEPLTGLEGFSNDDPFWLDIGAISASIATSAVPVCTRSN</sequence>
<dbReference type="RefSeq" id="XP_002898888.1">
    <property type="nucleotide sequence ID" value="XM_002898842.1"/>
</dbReference>
<dbReference type="SMART" id="SM00717">
    <property type="entry name" value="SANT"/>
    <property type="match status" value="2"/>
</dbReference>
<evidence type="ECO:0000256" key="3">
    <source>
        <dbReference type="ARBA" id="ARBA00023163"/>
    </source>
</evidence>
<evidence type="ECO:0000259" key="8">
    <source>
        <dbReference type="PROSITE" id="PS51293"/>
    </source>
</evidence>
<keyword evidence="2" id="KW-0238">DNA-binding</keyword>
<evidence type="ECO:0008006" key="12">
    <source>
        <dbReference type="Google" id="ProtNLM"/>
    </source>
</evidence>
<gene>
    <name evidence="10" type="ORF">PITG_14420</name>
</gene>
<dbReference type="PROSITE" id="PS51293">
    <property type="entry name" value="SANT"/>
    <property type="match status" value="1"/>
</dbReference>
<dbReference type="PROSITE" id="PS51294">
    <property type="entry name" value="HTH_MYB"/>
    <property type="match status" value="2"/>
</dbReference>
<dbReference type="OrthoDB" id="118550at2759"/>
<dbReference type="AlphaFoldDB" id="D0NPT4"/>
<dbReference type="STRING" id="403677.D0NPT4"/>
<accession>D0NPT4</accession>
<dbReference type="PANTHER" id="PTHR12802:SF155">
    <property type="entry name" value="DEUBIQUITINASE MYSM1"/>
    <property type="match status" value="1"/>
</dbReference>
<feature type="compositionally biased region" description="Basic residues" evidence="5">
    <location>
        <begin position="95"/>
        <end position="107"/>
    </location>
</feature>
<dbReference type="InParanoid" id="D0NPT4"/>
<dbReference type="GeneID" id="9479901"/>
<dbReference type="PROSITE" id="PS50090">
    <property type="entry name" value="MYB_LIKE"/>
    <property type="match status" value="2"/>
</dbReference>
<dbReference type="GO" id="GO:0003677">
    <property type="term" value="F:DNA binding"/>
    <property type="evidence" value="ECO:0007669"/>
    <property type="project" value="UniProtKB-KW"/>
</dbReference>
<keyword evidence="11" id="KW-1185">Reference proteome</keyword>
<dbReference type="KEGG" id="pif:PITG_14420"/>
<dbReference type="InterPro" id="IPR006447">
    <property type="entry name" value="Myb_dom_plants"/>
</dbReference>
<evidence type="ECO:0000256" key="2">
    <source>
        <dbReference type="ARBA" id="ARBA00023125"/>
    </source>
</evidence>
<evidence type="ECO:0000256" key="5">
    <source>
        <dbReference type="SAM" id="MobiDB-lite"/>
    </source>
</evidence>
<feature type="region of interest" description="Disordered" evidence="5">
    <location>
        <begin position="86"/>
        <end position="136"/>
    </location>
</feature>
<name>D0NPT4_PHYIT</name>
<dbReference type="SUPFAM" id="SSF46689">
    <property type="entry name" value="Homeodomain-like"/>
    <property type="match status" value="2"/>
</dbReference>
<dbReference type="PANTHER" id="PTHR12802">
    <property type="entry name" value="SWI/SNF COMPLEX-RELATED"/>
    <property type="match status" value="1"/>
</dbReference>
<feature type="domain" description="HTH myb-type" evidence="9">
    <location>
        <begin position="357"/>
        <end position="412"/>
    </location>
</feature>
<dbReference type="NCBIfam" id="TIGR01557">
    <property type="entry name" value="myb_SHAQKYF"/>
    <property type="match status" value="2"/>
</dbReference>
<evidence type="ECO:0000256" key="4">
    <source>
        <dbReference type="ARBA" id="ARBA00023242"/>
    </source>
</evidence>
<proteinExistence type="predicted"/>
<dbReference type="InterPro" id="IPR009057">
    <property type="entry name" value="Homeodomain-like_sf"/>
</dbReference>
<keyword evidence="4" id="KW-0539">Nucleus</keyword>
<feature type="region of interest" description="Disordered" evidence="5">
    <location>
        <begin position="28"/>
        <end position="47"/>
    </location>
</feature>
<keyword evidence="1" id="KW-0805">Transcription regulation</keyword>
<dbReference type="Proteomes" id="UP000006643">
    <property type="component" value="Unassembled WGS sequence"/>
</dbReference>
<feature type="compositionally biased region" description="Low complexity" evidence="5">
    <location>
        <begin position="115"/>
        <end position="124"/>
    </location>
</feature>
<dbReference type="VEuPathDB" id="FungiDB:PITG_14420"/>
<dbReference type="HOGENOM" id="CLU_513386_0_0_1"/>
<feature type="domain" description="SANT" evidence="8">
    <location>
        <begin position="365"/>
        <end position="414"/>
    </location>
</feature>
<feature type="domain" description="Myb-like" evidence="7">
    <location>
        <begin position="357"/>
        <end position="408"/>
    </location>
</feature>
<keyword evidence="3" id="KW-0804">Transcription</keyword>
<protein>
    <recommendedName>
        <fullName evidence="12">Myb-like DNA-binding protein</fullName>
    </recommendedName>
</protein>
<evidence type="ECO:0000259" key="7">
    <source>
        <dbReference type="PROSITE" id="PS50090"/>
    </source>
</evidence>
<feature type="domain" description="HTH myb-type" evidence="9">
    <location>
        <begin position="55"/>
        <end position="102"/>
    </location>
</feature>
<dbReference type="EMBL" id="DS028151">
    <property type="protein sequence ID" value="EEY62646.1"/>
    <property type="molecule type" value="Genomic_DNA"/>
</dbReference>
<dbReference type="CDD" id="cd00167">
    <property type="entry name" value="SANT"/>
    <property type="match status" value="2"/>
</dbReference>